<dbReference type="STRING" id="857967.G0R3F6"/>
<feature type="domain" description="EF-hand" evidence="2">
    <location>
        <begin position="48"/>
        <end position="83"/>
    </location>
</feature>
<gene>
    <name evidence="3" type="ORF">IMG5_185180</name>
</gene>
<accession>G0R3F6</accession>
<name>G0R3F6_ICHMU</name>
<dbReference type="GO" id="GO:0005509">
    <property type="term" value="F:calcium ion binding"/>
    <property type="evidence" value="ECO:0007669"/>
    <property type="project" value="InterPro"/>
</dbReference>
<dbReference type="PROSITE" id="PS50222">
    <property type="entry name" value="EF_HAND_2"/>
    <property type="match status" value="1"/>
</dbReference>
<evidence type="ECO:0000313" key="3">
    <source>
        <dbReference type="EMBL" id="EGR27994.1"/>
    </source>
</evidence>
<evidence type="ECO:0000313" key="4">
    <source>
        <dbReference type="Proteomes" id="UP000008983"/>
    </source>
</evidence>
<dbReference type="GeneID" id="14904070"/>
<proteinExistence type="predicted"/>
<protein>
    <submittedName>
        <fullName evidence="3">EF hand family protein, putative</fullName>
    </submittedName>
</protein>
<dbReference type="InterPro" id="IPR002048">
    <property type="entry name" value="EF_hand_dom"/>
</dbReference>
<dbReference type="InterPro" id="IPR018247">
    <property type="entry name" value="EF_Hand_1_Ca_BS"/>
</dbReference>
<organism evidence="3 4">
    <name type="scientific">Ichthyophthirius multifiliis</name>
    <name type="common">White spot disease agent</name>
    <name type="synonym">Ich</name>
    <dbReference type="NCBI Taxonomy" id="5932"/>
    <lineage>
        <taxon>Eukaryota</taxon>
        <taxon>Sar</taxon>
        <taxon>Alveolata</taxon>
        <taxon>Ciliophora</taxon>
        <taxon>Intramacronucleata</taxon>
        <taxon>Oligohymenophorea</taxon>
        <taxon>Hymenostomatida</taxon>
        <taxon>Ophryoglenina</taxon>
        <taxon>Ichthyophthirius</taxon>
    </lineage>
</organism>
<dbReference type="Pfam" id="PF13499">
    <property type="entry name" value="EF-hand_7"/>
    <property type="match status" value="1"/>
</dbReference>
<dbReference type="RefSeq" id="XP_004027339.1">
    <property type="nucleotide sequence ID" value="XM_004027290.1"/>
</dbReference>
<dbReference type="eggNOG" id="ENOG502R2T2">
    <property type="taxonomic scope" value="Eukaryota"/>
</dbReference>
<dbReference type="EMBL" id="GL984302">
    <property type="protein sequence ID" value="EGR27994.1"/>
    <property type="molecule type" value="Genomic_DNA"/>
</dbReference>
<keyword evidence="4" id="KW-1185">Reference proteome</keyword>
<dbReference type="CDD" id="cd00051">
    <property type="entry name" value="EFh"/>
    <property type="match status" value="1"/>
</dbReference>
<dbReference type="InterPro" id="IPR011992">
    <property type="entry name" value="EF-hand-dom_pair"/>
</dbReference>
<dbReference type="SUPFAM" id="SSF47473">
    <property type="entry name" value="EF-hand"/>
    <property type="match status" value="1"/>
</dbReference>
<dbReference type="Proteomes" id="UP000008983">
    <property type="component" value="Unassembled WGS sequence"/>
</dbReference>
<dbReference type="InParanoid" id="G0R3F6"/>
<dbReference type="PROSITE" id="PS00018">
    <property type="entry name" value="EF_HAND_1"/>
    <property type="match status" value="1"/>
</dbReference>
<dbReference type="Gene3D" id="1.10.238.10">
    <property type="entry name" value="EF-hand"/>
    <property type="match status" value="1"/>
</dbReference>
<keyword evidence="1" id="KW-0106">Calcium</keyword>
<evidence type="ECO:0000259" key="2">
    <source>
        <dbReference type="PROSITE" id="PS50222"/>
    </source>
</evidence>
<evidence type="ECO:0000256" key="1">
    <source>
        <dbReference type="ARBA" id="ARBA00022837"/>
    </source>
</evidence>
<reference evidence="3 4" key="1">
    <citation type="submission" date="2011-07" db="EMBL/GenBank/DDBJ databases">
        <authorList>
            <person name="Coyne R."/>
            <person name="Brami D."/>
            <person name="Johnson J."/>
            <person name="Hostetler J."/>
            <person name="Hannick L."/>
            <person name="Clark T."/>
            <person name="Cassidy-Hanley D."/>
            <person name="Inman J."/>
        </authorList>
    </citation>
    <scope>NUCLEOTIDE SEQUENCE [LARGE SCALE GENOMIC DNA]</scope>
    <source>
        <strain evidence="3 4">G5</strain>
    </source>
</reference>
<sequence>MSNTISQFGIKDSSIKNLVIIFLIYLNKNGFLDFQEFQNFSKSLPTPLSHKEIVKIFKNLDKDKDNKISFDEFYQWWYWGKDQNLLPLFYTKLKTEKYLKQTSSQFKKLQTNQQDASAQEDTEINSYLIQLNSTQKEPKFEFNIELLTDNLANEKAQKFIEINQLNQTNPCIILKLQFDQKVKDYQNIVDEFEQIVEQIKSFAENLLPPEMSDQYLNMIQFKYHIMDNKYLIFTIFGNHELINQMVQSYCDAAAQIKQDDLGISVKVGLKTQLDVENMIKNKQEVNFMEELLKELNIEINGKMSRQKTKIASLFDAAPIFEESFNFIQSNFNSEDTEIILILPTAVLSMQIKGKNLGELAKQFIYREENEIDQDDD</sequence>
<dbReference type="AlphaFoldDB" id="G0R3F6"/>
<dbReference type="OrthoDB" id="293868at2759"/>